<evidence type="ECO:0000313" key="2">
    <source>
        <dbReference type="Proteomes" id="UP000039865"/>
    </source>
</evidence>
<sequence>MKLKQQEKVKVEEQKKQIIDIEKQRIQNELTNQISFDENHIKEHLKKISEPQQNVSRFQQQNEEAQRQQISILKGIIALFLLEKIQEQEPEYIQKLRSNQALSTSEKRECQRYYHDKELKYLQTKQLCVPGRATFAKLINLYRNKKNECFSFNYCPGKFNQYQDGVFDRCGKMNPFILWDQVVTERMIEKDLTMFMKHYEIPLFEAPQEAYILINGFFQAKYAMFYCNTPFGVADFDPVMISKWEKSPKQLYLVLLETG</sequence>
<proteinExistence type="predicted"/>
<evidence type="ECO:0000313" key="1">
    <source>
        <dbReference type="EMBL" id="CDW84452.1"/>
    </source>
</evidence>
<dbReference type="Proteomes" id="UP000039865">
    <property type="component" value="Unassembled WGS sequence"/>
</dbReference>
<dbReference type="InParanoid" id="A0A078ATF2"/>
<dbReference type="AlphaFoldDB" id="A0A078ATF2"/>
<reference evidence="1 2" key="1">
    <citation type="submission" date="2014-06" db="EMBL/GenBank/DDBJ databases">
        <authorList>
            <person name="Swart Estienne"/>
        </authorList>
    </citation>
    <scope>NUCLEOTIDE SEQUENCE [LARGE SCALE GENOMIC DNA]</scope>
    <source>
        <strain evidence="1 2">130c</strain>
    </source>
</reference>
<dbReference type="EMBL" id="CCKQ01012811">
    <property type="protein sequence ID" value="CDW84452.1"/>
    <property type="molecule type" value="Genomic_DNA"/>
</dbReference>
<keyword evidence="2" id="KW-1185">Reference proteome</keyword>
<accession>A0A078ATF2</accession>
<gene>
    <name evidence="1" type="primary">Contig18253.g19398</name>
    <name evidence="1" type="ORF">STYLEM_13515</name>
</gene>
<protein>
    <submittedName>
        <fullName evidence="1">Uncharacterized protein</fullName>
    </submittedName>
</protein>
<organism evidence="1 2">
    <name type="scientific">Stylonychia lemnae</name>
    <name type="common">Ciliate</name>
    <dbReference type="NCBI Taxonomy" id="5949"/>
    <lineage>
        <taxon>Eukaryota</taxon>
        <taxon>Sar</taxon>
        <taxon>Alveolata</taxon>
        <taxon>Ciliophora</taxon>
        <taxon>Intramacronucleata</taxon>
        <taxon>Spirotrichea</taxon>
        <taxon>Stichotrichia</taxon>
        <taxon>Sporadotrichida</taxon>
        <taxon>Oxytrichidae</taxon>
        <taxon>Stylonychinae</taxon>
        <taxon>Stylonychia</taxon>
    </lineage>
</organism>
<name>A0A078ATF2_STYLE</name>